<feature type="compositionally biased region" description="Gly residues" evidence="7">
    <location>
        <begin position="212"/>
        <end position="226"/>
    </location>
</feature>
<organism evidence="9 10">
    <name type="scientific">Caenimonas koreensis DSM 17982</name>
    <dbReference type="NCBI Taxonomy" id="1121255"/>
    <lineage>
        <taxon>Bacteria</taxon>
        <taxon>Pseudomonadati</taxon>
        <taxon>Pseudomonadota</taxon>
        <taxon>Betaproteobacteria</taxon>
        <taxon>Burkholderiales</taxon>
        <taxon>Comamonadaceae</taxon>
        <taxon>Caenimonas</taxon>
    </lineage>
</organism>
<evidence type="ECO:0000256" key="2">
    <source>
        <dbReference type="ARBA" id="ARBA00010265"/>
    </source>
</evidence>
<evidence type="ECO:0000256" key="6">
    <source>
        <dbReference type="ARBA" id="ARBA00023136"/>
    </source>
</evidence>
<sequence>MSETVDFTDPGALPGLTAPDAQVLGAPASKLKSKTNVGKFAVLGIVLAAFLFIVAGLLIYQRHKRNQAAAEPVTASKRIAQAIKPGFAQKNAAVESDSIEKTKAEIKKKENDEKAQLKAIQDAQAEAQRQAEAEAAKKGATGARRGSSPSGSATANGQQAAPRPPTPAERAMAGGVLLETTGARPKADGPLSDKDQQQREVQARLSAMGAQPAGGPGAASGGGSAGQGSDTIAARLQPTVLQARSAGRLPDLDYLLKKGTSIPCALKTGIDTTLPGFVICEVLNDVRSANGNTVLIDRGATVFGEQQSSLKQGQARTFVLWTRIDNPSGIFVNIDSPASDQMGYSGVPGYVDTHFWQRFGGAIMLSLIQDFSAAMAQRWANQQSASNNTGATVVNSQPPLQNTQQAAQNMASEALRNSINIPPTLVVNPATIVNVMVARDVSFENVFSLVK</sequence>
<accession>A0A844B8B1</accession>
<feature type="region of interest" description="Disordered" evidence="7">
    <location>
        <begin position="181"/>
        <end position="230"/>
    </location>
</feature>
<dbReference type="InterPro" id="IPR047695">
    <property type="entry name" value="T4SS_VirB10/PtlG"/>
</dbReference>
<dbReference type="CDD" id="cd16429">
    <property type="entry name" value="VirB10"/>
    <property type="match status" value="1"/>
</dbReference>
<keyword evidence="10" id="KW-1185">Reference proteome</keyword>
<dbReference type="EMBL" id="WJBU01000023">
    <property type="protein sequence ID" value="MRD49393.1"/>
    <property type="molecule type" value="Genomic_DNA"/>
</dbReference>
<dbReference type="AlphaFoldDB" id="A0A844B8B1"/>
<feature type="compositionally biased region" description="Basic and acidic residues" evidence="7">
    <location>
        <begin position="185"/>
        <end position="202"/>
    </location>
</feature>
<feature type="compositionally biased region" description="Low complexity" evidence="7">
    <location>
        <begin position="138"/>
        <end position="155"/>
    </location>
</feature>
<keyword evidence="5 8" id="KW-1133">Transmembrane helix</keyword>
<evidence type="ECO:0000256" key="1">
    <source>
        <dbReference type="ARBA" id="ARBA00004162"/>
    </source>
</evidence>
<comment type="subcellular location">
    <subcellularLocation>
        <location evidence="1">Cell membrane</location>
        <topology evidence="1">Single-pass membrane protein</topology>
    </subcellularLocation>
</comment>
<protein>
    <submittedName>
        <fullName evidence="9">Conjugal transfer protein TrbI</fullName>
    </submittedName>
</protein>
<reference evidence="9 10" key="1">
    <citation type="submission" date="2019-11" db="EMBL/GenBank/DDBJ databases">
        <title>Caenimonas koreensis gen. nov., sp. nov., isolated from activated sludge.</title>
        <authorList>
            <person name="Seung H.R."/>
        </authorList>
    </citation>
    <scope>NUCLEOTIDE SEQUENCE [LARGE SCALE GENOMIC DNA]</scope>
    <source>
        <strain evidence="9 10">EMB320</strain>
    </source>
</reference>
<dbReference type="GO" id="GO:0005886">
    <property type="term" value="C:plasma membrane"/>
    <property type="evidence" value="ECO:0007669"/>
    <property type="project" value="UniProtKB-SubCell"/>
</dbReference>
<dbReference type="Proteomes" id="UP000487350">
    <property type="component" value="Unassembled WGS sequence"/>
</dbReference>
<name>A0A844B8B1_9BURK</name>
<comment type="similarity">
    <text evidence="2">Belongs to the TrbI/VirB10 family.</text>
</comment>
<evidence type="ECO:0000256" key="8">
    <source>
        <dbReference type="SAM" id="Phobius"/>
    </source>
</evidence>
<dbReference type="Pfam" id="PF03743">
    <property type="entry name" value="TrbI"/>
    <property type="match status" value="1"/>
</dbReference>
<evidence type="ECO:0000313" key="9">
    <source>
        <dbReference type="EMBL" id="MRD49393.1"/>
    </source>
</evidence>
<evidence type="ECO:0000256" key="4">
    <source>
        <dbReference type="ARBA" id="ARBA00022692"/>
    </source>
</evidence>
<evidence type="ECO:0000256" key="3">
    <source>
        <dbReference type="ARBA" id="ARBA00022475"/>
    </source>
</evidence>
<evidence type="ECO:0000256" key="7">
    <source>
        <dbReference type="SAM" id="MobiDB-lite"/>
    </source>
</evidence>
<proteinExistence type="inferred from homology"/>
<keyword evidence="3" id="KW-1003">Cell membrane</keyword>
<gene>
    <name evidence="9" type="ORF">GHT07_19120</name>
</gene>
<comment type="caution">
    <text evidence="9">The sequence shown here is derived from an EMBL/GenBank/DDBJ whole genome shotgun (WGS) entry which is preliminary data.</text>
</comment>
<keyword evidence="6 8" id="KW-0472">Membrane</keyword>
<evidence type="ECO:0000313" key="10">
    <source>
        <dbReference type="Proteomes" id="UP000487350"/>
    </source>
</evidence>
<keyword evidence="4 8" id="KW-0812">Transmembrane</keyword>
<feature type="region of interest" description="Disordered" evidence="7">
    <location>
        <begin position="117"/>
        <end position="169"/>
    </location>
</feature>
<evidence type="ECO:0000256" key="5">
    <source>
        <dbReference type="ARBA" id="ARBA00022989"/>
    </source>
</evidence>
<dbReference type="Gene3D" id="2.40.128.260">
    <property type="entry name" value="Type IV secretion system, VirB10/TraB/TrbI"/>
    <property type="match status" value="2"/>
</dbReference>
<feature type="transmembrane region" description="Helical" evidence="8">
    <location>
        <begin position="40"/>
        <end position="60"/>
    </location>
</feature>
<dbReference type="OrthoDB" id="9766860at2"/>
<dbReference type="InterPro" id="IPR042217">
    <property type="entry name" value="T4SS_VirB10/TrbI"/>
</dbReference>
<dbReference type="NCBIfam" id="NF038091">
    <property type="entry name" value="T4SS_VirB10"/>
    <property type="match status" value="1"/>
</dbReference>
<dbReference type="InterPro" id="IPR005498">
    <property type="entry name" value="T4SS_VirB10/TraB/TrbI"/>
</dbReference>